<protein>
    <submittedName>
        <fullName evidence="1">Uncharacterized protein</fullName>
    </submittedName>
</protein>
<name>A0A437LWS9_9SPHN</name>
<reference evidence="1 2" key="1">
    <citation type="submission" date="2019-01" db="EMBL/GenBank/DDBJ databases">
        <authorList>
            <person name="Chen W.-M."/>
        </authorList>
    </citation>
    <scope>NUCLEOTIDE SEQUENCE [LARGE SCALE GENOMIC DNA]</scope>
    <source>
        <strain evidence="1 2">CCP-7</strain>
    </source>
</reference>
<organism evidence="1 2">
    <name type="scientific">Sphingomonas crocodyli</name>
    <dbReference type="NCBI Taxonomy" id="1979270"/>
    <lineage>
        <taxon>Bacteria</taxon>
        <taxon>Pseudomonadati</taxon>
        <taxon>Pseudomonadota</taxon>
        <taxon>Alphaproteobacteria</taxon>
        <taxon>Sphingomonadales</taxon>
        <taxon>Sphingomonadaceae</taxon>
        <taxon>Sphingomonas</taxon>
    </lineage>
</organism>
<proteinExistence type="predicted"/>
<dbReference type="AlphaFoldDB" id="A0A437LWS9"/>
<evidence type="ECO:0000313" key="1">
    <source>
        <dbReference type="EMBL" id="RVT89858.1"/>
    </source>
</evidence>
<dbReference type="RefSeq" id="WP_127746108.1">
    <property type="nucleotide sequence ID" value="NZ_SACN01000004.1"/>
</dbReference>
<gene>
    <name evidence="1" type="ORF">EOD43_21025</name>
</gene>
<comment type="caution">
    <text evidence="1">The sequence shown here is derived from an EMBL/GenBank/DDBJ whole genome shotgun (WGS) entry which is preliminary data.</text>
</comment>
<evidence type="ECO:0000313" key="2">
    <source>
        <dbReference type="Proteomes" id="UP000282971"/>
    </source>
</evidence>
<accession>A0A437LWS9</accession>
<dbReference type="OrthoDB" id="8255844at2"/>
<keyword evidence="2" id="KW-1185">Reference proteome</keyword>
<sequence>MSYELFFREPASGRLIARRALISCDDDQVALREMARMVDSSDVELWDHGRLVAALPAARRGGATMRAGAVSLWDRLKSWIGGAPLKGQTA</sequence>
<dbReference type="EMBL" id="SACN01000004">
    <property type="protein sequence ID" value="RVT89858.1"/>
    <property type="molecule type" value="Genomic_DNA"/>
</dbReference>
<dbReference type="Proteomes" id="UP000282971">
    <property type="component" value="Unassembled WGS sequence"/>
</dbReference>